<protein>
    <submittedName>
        <fullName evidence="1">Uncharacterized protein</fullName>
    </submittedName>
</protein>
<dbReference type="EMBL" id="ML119433">
    <property type="protein sequence ID" value="RPB06336.1"/>
    <property type="molecule type" value="Genomic_DNA"/>
</dbReference>
<evidence type="ECO:0000313" key="2">
    <source>
        <dbReference type="Proteomes" id="UP000277580"/>
    </source>
</evidence>
<dbReference type="Proteomes" id="UP000277580">
    <property type="component" value="Unassembled WGS sequence"/>
</dbReference>
<dbReference type="AlphaFoldDB" id="A0A3N4K727"/>
<dbReference type="InParanoid" id="A0A3N4K727"/>
<keyword evidence="2" id="KW-1185">Reference proteome</keyword>
<evidence type="ECO:0000313" key="1">
    <source>
        <dbReference type="EMBL" id="RPB06336.1"/>
    </source>
</evidence>
<name>A0A3N4K727_9PEZI</name>
<proteinExistence type="predicted"/>
<reference evidence="1 2" key="1">
    <citation type="journal article" date="2018" name="Nat. Ecol. Evol.">
        <title>Pezizomycetes genomes reveal the molecular basis of ectomycorrhizal truffle lifestyle.</title>
        <authorList>
            <person name="Murat C."/>
            <person name="Payen T."/>
            <person name="Noel B."/>
            <person name="Kuo A."/>
            <person name="Morin E."/>
            <person name="Chen J."/>
            <person name="Kohler A."/>
            <person name="Krizsan K."/>
            <person name="Balestrini R."/>
            <person name="Da Silva C."/>
            <person name="Montanini B."/>
            <person name="Hainaut M."/>
            <person name="Levati E."/>
            <person name="Barry K.W."/>
            <person name="Belfiori B."/>
            <person name="Cichocki N."/>
            <person name="Clum A."/>
            <person name="Dockter R.B."/>
            <person name="Fauchery L."/>
            <person name="Guy J."/>
            <person name="Iotti M."/>
            <person name="Le Tacon F."/>
            <person name="Lindquist E.A."/>
            <person name="Lipzen A."/>
            <person name="Malagnac F."/>
            <person name="Mello A."/>
            <person name="Molinier V."/>
            <person name="Miyauchi S."/>
            <person name="Poulain J."/>
            <person name="Riccioni C."/>
            <person name="Rubini A."/>
            <person name="Sitrit Y."/>
            <person name="Splivallo R."/>
            <person name="Traeger S."/>
            <person name="Wang M."/>
            <person name="Zifcakova L."/>
            <person name="Wipf D."/>
            <person name="Zambonelli A."/>
            <person name="Paolocci F."/>
            <person name="Nowrousian M."/>
            <person name="Ottonello S."/>
            <person name="Baldrian P."/>
            <person name="Spatafora J.W."/>
            <person name="Henrissat B."/>
            <person name="Nagy L.G."/>
            <person name="Aury J.M."/>
            <person name="Wincker P."/>
            <person name="Grigoriev I.V."/>
            <person name="Bonfante P."/>
            <person name="Martin F.M."/>
        </authorList>
    </citation>
    <scope>NUCLEOTIDE SEQUENCE [LARGE SCALE GENOMIC DNA]</scope>
    <source>
        <strain evidence="1 2">CCBAS932</strain>
    </source>
</reference>
<organism evidence="1 2">
    <name type="scientific">Morchella conica CCBAS932</name>
    <dbReference type="NCBI Taxonomy" id="1392247"/>
    <lineage>
        <taxon>Eukaryota</taxon>
        <taxon>Fungi</taxon>
        <taxon>Dikarya</taxon>
        <taxon>Ascomycota</taxon>
        <taxon>Pezizomycotina</taxon>
        <taxon>Pezizomycetes</taxon>
        <taxon>Pezizales</taxon>
        <taxon>Morchellaceae</taxon>
        <taxon>Morchella</taxon>
    </lineage>
</organism>
<sequence>MIHSQLVKVPLQLALDELVMRYRDDVLERKDVICVLSTSFDEKIQGGRRVTPRRPSTGKQKSWGIWGIWSIWSISGAQLPQDDMSFFADGDIKMDFDSLET</sequence>
<gene>
    <name evidence="1" type="ORF">P167DRAFT_580679</name>
</gene>
<accession>A0A3N4K727</accession>